<evidence type="ECO:0000259" key="2">
    <source>
        <dbReference type="PROSITE" id="PS50206"/>
    </source>
</evidence>
<feature type="domain" description="Rhodanese" evidence="2">
    <location>
        <begin position="50"/>
        <end position="151"/>
    </location>
</feature>
<dbReference type="GO" id="GO:0005737">
    <property type="term" value="C:cytoplasm"/>
    <property type="evidence" value="ECO:0007669"/>
    <property type="project" value="TreeGrafter"/>
</dbReference>
<dbReference type="Gene3D" id="3.40.250.10">
    <property type="entry name" value="Rhodanese-like domain"/>
    <property type="match status" value="1"/>
</dbReference>
<feature type="region of interest" description="Disordered" evidence="1">
    <location>
        <begin position="18"/>
        <end position="37"/>
    </location>
</feature>
<dbReference type="InterPro" id="IPR001763">
    <property type="entry name" value="Rhodanese-like_dom"/>
</dbReference>
<evidence type="ECO:0000256" key="1">
    <source>
        <dbReference type="SAM" id="MobiDB-lite"/>
    </source>
</evidence>
<sequence>MPIAIPHTCTKKALRQDGTPWYSDFPEPESTPSKTPSSEIYTLLSSSSLLAKNILLIDTRRTDCTGGTIQGSINIPAHSFYWSRKVIYDLCLRGGVKRVVFYCGSSNGRGPRCAAWMQDYIDSVGGDVELKAEVMVGGIRSWVKAYGGEMMEGYDEKVWEAVKQDEV</sequence>
<organism evidence="3 4">
    <name type="scientific">Podospora fimiseda</name>
    <dbReference type="NCBI Taxonomy" id="252190"/>
    <lineage>
        <taxon>Eukaryota</taxon>
        <taxon>Fungi</taxon>
        <taxon>Dikarya</taxon>
        <taxon>Ascomycota</taxon>
        <taxon>Pezizomycotina</taxon>
        <taxon>Sordariomycetes</taxon>
        <taxon>Sordariomycetidae</taxon>
        <taxon>Sordariales</taxon>
        <taxon>Podosporaceae</taxon>
        <taxon>Podospora</taxon>
    </lineage>
</organism>
<dbReference type="Proteomes" id="UP001301958">
    <property type="component" value="Unassembled WGS sequence"/>
</dbReference>
<reference evidence="3" key="2">
    <citation type="submission" date="2023-05" db="EMBL/GenBank/DDBJ databases">
        <authorList>
            <consortium name="Lawrence Berkeley National Laboratory"/>
            <person name="Steindorff A."/>
            <person name="Hensen N."/>
            <person name="Bonometti L."/>
            <person name="Westerberg I."/>
            <person name="Brannstrom I.O."/>
            <person name="Guillou S."/>
            <person name="Cros-Aarteil S."/>
            <person name="Calhoun S."/>
            <person name="Haridas S."/>
            <person name="Kuo A."/>
            <person name="Mondo S."/>
            <person name="Pangilinan J."/>
            <person name="Riley R."/>
            <person name="Labutti K."/>
            <person name="Andreopoulos B."/>
            <person name="Lipzen A."/>
            <person name="Chen C."/>
            <person name="Yanf M."/>
            <person name="Daum C."/>
            <person name="Ng V."/>
            <person name="Clum A."/>
            <person name="Ohm R."/>
            <person name="Martin F."/>
            <person name="Silar P."/>
            <person name="Natvig D."/>
            <person name="Lalanne C."/>
            <person name="Gautier V."/>
            <person name="Ament-Velasquez S.L."/>
            <person name="Kruys A."/>
            <person name="Hutchinson M.I."/>
            <person name="Powell A.J."/>
            <person name="Barry K."/>
            <person name="Miller A.N."/>
            <person name="Grigoriev I.V."/>
            <person name="Debuchy R."/>
            <person name="Gladieux P."/>
            <person name="Thoren M.H."/>
            <person name="Johannesson H."/>
        </authorList>
    </citation>
    <scope>NUCLEOTIDE SEQUENCE</scope>
    <source>
        <strain evidence="3">CBS 990.96</strain>
    </source>
</reference>
<dbReference type="SUPFAM" id="SSF52821">
    <property type="entry name" value="Rhodanese/Cell cycle control phosphatase"/>
    <property type="match status" value="1"/>
</dbReference>
<reference evidence="3" key="1">
    <citation type="journal article" date="2023" name="Mol. Phylogenet. Evol.">
        <title>Genome-scale phylogeny and comparative genomics of the fungal order Sordariales.</title>
        <authorList>
            <person name="Hensen N."/>
            <person name="Bonometti L."/>
            <person name="Westerberg I."/>
            <person name="Brannstrom I.O."/>
            <person name="Guillou S."/>
            <person name="Cros-Aarteil S."/>
            <person name="Calhoun S."/>
            <person name="Haridas S."/>
            <person name="Kuo A."/>
            <person name="Mondo S."/>
            <person name="Pangilinan J."/>
            <person name="Riley R."/>
            <person name="LaButti K."/>
            <person name="Andreopoulos B."/>
            <person name="Lipzen A."/>
            <person name="Chen C."/>
            <person name="Yan M."/>
            <person name="Daum C."/>
            <person name="Ng V."/>
            <person name="Clum A."/>
            <person name="Steindorff A."/>
            <person name="Ohm R.A."/>
            <person name="Martin F."/>
            <person name="Silar P."/>
            <person name="Natvig D.O."/>
            <person name="Lalanne C."/>
            <person name="Gautier V."/>
            <person name="Ament-Velasquez S.L."/>
            <person name="Kruys A."/>
            <person name="Hutchinson M.I."/>
            <person name="Powell A.J."/>
            <person name="Barry K."/>
            <person name="Miller A.N."/>
            <person name="Grigoriev I.V."/>
            <person name="Debuchy R."/>
            <person name="Gladieux P."/>
            <person name="Hiltunen Thoren M."/>
            <person name="Johannesson H."/>
        </authorList>
    </citation>
    <scope>NUCLEOTIDE SEQUENCE</scope>
    <source>
        <strain evidence="3">CBS 990.96</strain>
    </source>
</reference>
<proteinExistence type="predicted"/>
<dbReference type="InterPro" id="IPR036873">
    <property type="entry name" value="Rhodanese-like_dom_sf"/>
</dbReference>
<dbReference type="PROSITE" id="PS50206">
    <property type="entry name" value="RHODANESE_3"/>
    <property type="match status" value="1"/>
</dbReference>
<dbReference type="AlphaFoldDB" id="A0AAN7BXU4"/>
<accession>A0AAN7BXU4</accession>
<dbReference type="EMBL" id="MU865291">
    <property type="protein sequence ID" value="KAK4231643.1"/>
    <property type="molecule type" value="Genomic_DNA"/>
</dbReference>
<comment type="caution">
    <text evidence="3">The sequence shown here is derived from an EMBL/GenBank/DDBJ whole genome shotgun (WGS) entry which is preliminary data.</text>
</comment>
<dbReference type="PANTHER" id="PTHR10828">
    <property type="entry name" value="M-PHASE INDUCER PHOSPHATASE DUAL SPECIFICITY PHOSPHATASE CDC25"/>
    <property type="match status" value="1"/>
</dbReference>
<evidence type="ECO:0000313" key="3">
    <source>
        <dbReference type="EMBL" id="KAK4231643.1"/>
    </source>
</evidence>
<dbReference type="GO" id="GO:0004725">
    <property type="term" value="F:protein tyrosine phosphatase activity"/>
    <property type="evidence" value="ECO:0007669"/>
    <property type="project" value="TreeGrafter"/>
</dbReference>
<evidence type="ECO:0000313" key="4">
    <source>
        <dbReference type="Proteomes" id="UP001301958"/>
    </source>
</evidence>
<name>A0AAN7BXU4_9PEZI</name>
<keyword evidence="4" id="KW-1185">Reference proteome</keyword>
<dbReference type="SMART" id="SM00450">
    <property type="entry name" value="RHOD"/>
    <property type="match status" value="1"/>
</dbReference>
<gene>
    <name evidence="3" type="ORF">QBC38DRAFT_200897</name>
</gene>
<feature type="compositionally biased region" description="Low complexity" evidence="1">
    <location>
        <begin position="28"/>
        <end position="37"/>
    </location>
</feature>
<protein>
    <recommendedName>
        <fullName evidence="2">Rhodanese domain-containing protein</fullName>
    </recommendedName>
</protein>
<dbReference type="PANTHER" id="PTHR10828:SF50">
    <property type="entry name" value="REDUCTASE (ARC2), PUTATIVE (AFU_ORTHOLOGUE AFUA_6G13400)-RELATED"/>
    <property type="match status" value="1"/>
</dbReference>
<dbReference type="GO" id="GO:0005634">
    <property type="term" value="C:nucleus"/>
    <property type="evidence" value="ECO:0007669"/>
    <property type="project" value="TreeGrafter"/>
</dbReference>
<dbReference type="Pfam" id="PF00581">
    <property type="entry name" value="Rhodanese"/>
    <property type="match status" value="1"/>
</dbReference>